<organism evidence="2">
    <name type="scientific">Chaetoceros debilis</name>
    <dbReference type="NCBI Taxonomy" id="122233"/>
    <lineage>
        <taxon>Eukaryota</taxon>
        <taxon>Sar</taxon>
        <taxon>Stramenopiles</taxon>
        <taxon>Ochrophyta</taxon>
        <taxon>Bacillariophyta</taxon>
        <taxon>Coscinodiscophyceae</taxon>
        <taxon>Chaetocerotophycidae</taxon>
        <taxon>Chaetocerotales</taxon>
        <taxon>Chaetocerotaceae</taxon>
        <taxon>Chaetoceros</taxon>
    </lineage>
</organism>
<evidence type="ECO:0000313" key="2">
    <source>
        <dbReference type="EMBL" id="CAE0479298.1"/>
    </source>
</evidence>
<name>A0A7S3QJE1_9STRA</name>
<feature type="compositionally biased region" description="Polar residues" evidence="1">
    <location>
        <begin position="368"/>
        <end position="378"/>
    </location>
</feature>
<reference evidence="2" key="1">
    <citation type="submission" date="2021-01" db="EMBL/GenBank/DDBJ databases">
        <authorList>
            <person name="Corre E."/>
            <person name="Pelletier E."/>
            <person name="Niang G."/>
            <person name="Scheremetjew M."/>
            <person name="Finn R."/>
            <person name="Kale V."/>
            <person name="Holt S."/>
            <person name="Cochrane G."/>
            <person name="Meng A."/>
            <person name="Brown T."/>
            <person name="Cohen L."/>
        </authorList>
    </citation>
    <scope>NUCLEOTIDE SEQUENCE</scope>
    <source>
        <strain evidence="2">MM31A-1</strain>
    </source>
</reference>
<sequence>MKLTTVAAFMCQFLWNNSNMSSVNAVECNPDDHHPENEGYFIEGINGFGSEVDPESDSQRKLTNSTWAPGIEYPDGSLKYCTGMFCSETCRNDGCPTFISGHTCSMIRFCYESDSGSDVWLMPNEMAMAKCDFSEATKVCDVDEGSDDDCCNYKVEVDHDIKAYLFASKEGCLAGQKAAVEVNDFNDVGDACYGMGLGTSRIQKCTCNYEDRPFSTLSEPCHSQFVAGCNFHSPELGDDTSCCDTQSCVGKHKDFSHPIGRALEDERKMLCNNEIPGRCVNSIEDTSDCCNSKCTTCGTDVSPFNEWASCSNGNATSSTGTCGYGGHGGMYSMFECDFSKCTEDQVWHMPGDLYKNWMSTIDPENFTPPLTLSPTRAPNRQMPVPMPTKPMESTITKAPTTTSASYSMICSIITNLLMTVVSIFLL</sequence>
<proteinExistence type="predicted"/>
<accession>A0A7S3QJE1</accession>
<gene>
    <name evidence="2" type="ORF">CDEB00056_LOCUS24152</name>
</gene>
<evidence type="ECO:0000256" key="1">
    <source>
        <dbReference type="SAM" id="MobiDB-lite"/>
    </source>
</evidence>
<feature type="region of interest" description="Disordered" evidence="1">
    <location>
        <begin position="368"/>
        <end position="394"/>
    </location>
</feature>
<protein>
    <submittedName>
        <fullName evidence="2">Uncharacterized protein</fullName>
    </submittedName>
</protein>
<dbReference type="AlphaFoldDB" id="A0A7S3QJE1"/>
<dbReference type="EMBL" id="HBIO01031513">
    <property type="protein sequence ID" value="CAE0479298.1"/>
    <property type="molecule type" value="Transcribed_RNA"/>
</dbReference>